<dbReference type="InterPro" id="IPR002052">
    <property type="entry name" value="DNA_methylase_N6_adenine_CS"/>
</dbReference>
<dbReference type="InterPro" id="IPR050953">
    <property type="entry name" value="N4_N6_ade-DNA_methylase"/>
</dbReference>
<dbReference type="GO" id="GO:0032259">
    <property type="term" value="P:methylation"/>
    <property type="evidence" value="ECO:0007669"/>
    <property type="project" value="UniProtKB-KW"/>
</dbReference>
<dbReference type="GO" id="GO:0009007">
    <property type="term" value="F:site-specific DNA-methyltransferase (adenine-specific) activity"/>
    <property type="evidence" value="ECO:0007669"/>
    <property type="project" value="UniProtKB-EC"/>
</dbReference>
<dbReference type="Gene3D" id="3.40.50.150">
    <property type="entry name" value="Vaccinia Virus protein VP39"/>
    <property type="match status" value="1"/>
</dbReference>
<feature type="domain" description="MmeI-like N-terminal" evidence="6">
    <location>
        <begin position="11"/>
        <end position="209"/>
    </location>
</feature>
<dbReference type="Pfam" id="PF20465">
    <property type="entry name" value="MmeI_hel"/>
    <property type="match status" value="1"/>
</dbReference>
<dbReference type="PRINTS" id="PR00507">
    <property type="entry name" value="N12N6MTFRASE"/>
</dbReference>
<reference evidence="10" key="1">
    <citation type="submission" date="2019-02" db="EMBL/GenBank/DDBJ databases">
        <authorList>
            <person name="Gruber-Vodicka R. H."/>
            <person name="Seah K. B. B."/>
        </authorList>
    </citation>
    <scope>NUCLEOTIDE SEQUENCE</scope>
    <source>
        <strain evidence="10">BECK_BZ123</strain>
    </source>
</reference>
<accession>A0A450YLI6</accession>
<dbReference type="SUPFAM" id="SSF53335">
    <property type="entry name" value="S-adenosyl-L-methionine-dependent methyltransferases"/>
    <property type="match status" value="1"/>
</dbReference>
<dbReference type="EMBL" id="CAADFS010000012">
    <property type="protein sequence ID" value="VFK42369.1"/>
    <property type="molecule type" value="Genomic_DNA"/>
</dbReference>
<evidence type="ECO:0000259" key="8">
    <source>
        <dbReference type="Pfam" id="PF20466"/>
    </source>
</evidence>
<evidence type="ECO:0000259" key="7">
    <source>
        <dbReference type="Pfam" id="PF20465"/>
    </source>
</evidence>
<keyword evidence="2 10" id="KW-0489">Methyltransferase</keyword>
<dbReference type="PANTHER" id="PTHR33841:SF1">
    <property type="entry name" value="DNA METHYLTRANSFERASE A"/>
    <property type="match status" value="1"/>
</dbReference>
<dbReference type="PROSITE" id="PS00092">
    <property type="entry name" value="N6_MTASE"/>
    <property type="match status" value="1"/>
</dbReference>
<evidence type="ECO:0000256" key="3">
    <source>
        <dbReference type="ARBA" id="ARBA00022679"/>
    </source>
</evidence>
<dbReference type="AlphaFoldDB" id="A0A450YLI6"/>
<name>A0A450YLI6_9GAMM</name>
<dbReference type="InterPro" id="IPR046816">
    <property type="entry name" value="MmeI_Mtase"/>
</dbReference>
<feature type="domain" description="MmeI-like target recognition" evidence="8">
    <location>
        <begin position="752"/>
        <end position="908"/>
    </location>
</feature>
<keyword evidence="3" id="KW-0808">Transferase</keyword>
<sequence length="1139" mass="128586">MPTQPFPIDPFLERWRKATGAERANHQLFITELCQLLDLPPPDPARDDDTQNAYIFERRVDFHHPDGATRRGFIDCYKRGAFVLEAKHTGKTPGTGKWDKAMLRAHGQAVAYARALPKEEGRPPFVITLDVGVALEVYSEFTQSGGAYVPYPDPRAHRIRLPDLRDERIRERLRAIWLEPLALDPTRLSARVTRDIAARLATLAKSLEQSGNPPAQVAAFLMRAIFTMFAEDVGLIDNLAFTELLESLADTPEHFAPMVQELWRIMNSGGFSTSIRKKILQFNGGLFADPSALELDREQVALLIDAARADWRNVEPAIFGTLLERALDPLERHKLGAHYTPRAYVERLVMPTVIEPLRLEWENTQTTAALLDQQGKHKKAVETIKGFHIRLCGLRILDPACGSGNFLYVTLEHLKRLEGEILDTLEQLGETQTLLEMEGVTVDPHQFLGLETNPRAAAIAEAVIWIGYLQWHFRTRGDVAPPEPVLREFKNIQNRDAVLAWDAIETATDENGAPLTRWDGRTTKQHPVTGEQVPDESARVAVERYVEPRKPGWPEADFVVGNPPFIGNKRMRNALGDGYTEILREIYPRVPESADLVMYWWHHAADLVRAGKLRRFGLITTNSLRQTFNRRVIQHHMAQKKPISLRYAVPDHPWVDSADGAQVRIAMTVAEAGEHTGILETVIAEKDAGGEGREVECKRRTGKLFADLKVGADVAGSKSLLSHAELSFRGVILIGTGFMIEANDPLIAKELQCIKPYLNGRDLNQITRDCFVIDFFGYSVEEIRSKFPSAYQRIIERVKPEREQNRDQGFRDNWWLHGRPRSEFRAALVNLPRYIATAMTAKHRTFTWIDSDTLPDQGIIAIAQADAVVLGILSSRLHVVWSLAAGGTLEDRPRYNNTRCFETFPFPDSTPAQKDRIRDLAEQIDRHRKRQQEQHTDLTLTGIYNVLEKLRKGEQLTAKERTTHDRGLVSVLRQLHDELDRAVFDAYGWGDLAERLAGEPGATTPWPEKPDEQTKAEEELLQRLVDLNHQRAAEEQRGLVRWLRPEYQNPQGATATQGEAELDAPAAPVATTTKTPWPKTIPQQVETLRAALRRQPQPVTPGQLAKTFKGARTKRVWEILDTLVAMGQGREEGGRYAGT</sequence>
<gene>
    <name evidence="10" type="ORF">BECKTC1821D_GA0114238_101216</name>
</gene>
<feature type="domain" description="MmeI-like DNA-methyltransferase" evidence="9">
    <location>
        <begin position="378"/>
        <end position="666"/>
    </location>
</feature>
<evidence type="ECO:0000259" key="6">
    <source>
        <dbReference type="Pfam" id="PF20464"/>
    </source>
</evidence>
<dbReference type="Pfam" id="PF20473">
    <property type="entry name" value="MmeI_Mtase"/>
    <property type="match status" value="1"/>
</dbReference>
<evidence type="ECO:0000256" key="4">
    <source>
        <dbReference type="ARBA" id="ARBA00047942"/>
    </source>
</evidence>
<dbReference type="Pfam" id="PF20464">
    <property type="entry name" value="MmeI_N"/>
    <property type="match status" value="1"/>
</dbReference>
<evidence type="ECO:0000256" key="5">
    <source>
        <dbReference type="SAM" id="MobiDB-lite"/>
    </source>
</evidence>
<comment type="catalytic activity">
    <reaction evidence="4">
        <text>a 2'-deoxyadenosine in DNA + S-adenosyl-L-methionine = an N(6)-methyl-2'-deoxyadenosine in DNA + S-adenosyl-L-homocysteine + H(+)</text>
        <dbReference type="Rhea" id="RHEA:15197"/>
        <dbReference type="Rhea" id="RHEA-COMP:12418"/>
        <dbReference type="Rhea" id="RHEA-COMP:12419"/>
        <dbReference type="ChEBI" id="CHEBI:15378"/>
        <dbReference type="ChEBI" id="CHEBI:57856"/>
        <dbReference type="ChEBI" id="CHEBI:59789"/>
        <dbReference type="ChEBI" id="CHEBI:90615"/>
        <dbReference type="ChEBI" id="CHEBI:90616"/>
        <dbReference type="EC" id="2.1.1.72"/>
    </reaction>
</comment>
<feature type="region of interest" description="Disordered" evidence="5">
    <location>
        <begin position="511"/>
        <end position="531"/>
    </location>
</feature>
<protein>
    <recommendedName>
        <fullName evidence="1">site-specific DNA-methyltransferase (adenine-specific)</fullName>
        <ecNumber evidence="1">2.1.1.72</ecNumber>
    </recommendedName>
</protein>
<evidence type="ECO:0000259" key="9">
    <source>
        <dbReference type="Pfam" id="PF20473"/>
    </source>
</evidence>
<organism evidence="10">
    <name type="scientific">Candidatus Kentrum sp. TC</name>
    <dbReference type="NCBI Taxonomy" id="2126339"/>
    <lineage>
        <taxon>Bacteria</taxon>
        <taxon>Pseudomonadati</taxon>
        <taxon>Pseudomonadota</taxon>
        <taxon>Gammaproteobacteria</taxon>
        <taxon>Candidatus Kentrum</taxon>
    </lineage>
</organism>
<dbReference type="InterPro" id="IPR046817">
    <property type="entry name" value="MmeI_N"/>
</dbReference>
<dbReference type="InterPro" id="IPR046819">
    <property type="entry name" value="MmeI_hel"/>
</dbReference>
<evidence type="ECO:0000313" key="10">
    <source>
        <dbReference type="EMBL" id="VFK42369.1"/>
    </source>
</evidence>
<feature type="domain" description="MmeI-like helicase spacer" evidence="7">
    <location>
        <begin position="216"/>
        <end position="287"/>
    </location>
</feature>
<dbReference type="InterPro" id="IPR029063">
    <property type="entry name" value="SAM-dependent_MTases_sf"/>
</dbReference>
<dbReference type="PANTHER" id="PTHR33841">
    <property type="entry name" value="DNA METHYLTRANSFERASE YEEA-RELATED"/>
    <property type="match status" value="1"/>
</dbReference>
<dbReference type="InterPro" id="IPR046820">
    <property type="entry name" value="MmeI_TRD"/>
</dbReference>
<dbReference type="GO" id="GO:0003676">
    <property type="term" value="F:nucleic acid binding"/>
    <property type="evidence" value="ECO:0007669"/>
    <property type="project" value="InterPro"/>
</dbReference>
<evidence type="ECO:0000256" key="2">
    <source>
        <dbReference type="ARBA" id="ARBA00022603"/>
    </source>
</evidence>
<evidence type="ECO:0000256" key="1">
    <source>
        <dbReference type="ARBA" id="ARBA00011900"/>
    </source>
</evidence>
<dbReference type="Pfam" id="PF20466">
    <property type="entry name" value="MmeI_TRD"/>
    <property type="match status" value="1"/>
</dbReference>
<dbReference type="EC" id="2.1.1.72" evidence="1"/>
<proteinExistence type="predicted"/>